<dbReference type="AlphaFoldDB" id="A0A4Q1CNX3"/>
<keyword evidence="1" id="KW-0812">Transmembrane</keyword>
<dbReference type="OrthoDB" id="195502at2"/>
<proteinExistence type="predicted"/>
<feature type="transmembrane region" description="Helical" evidence="1">
    <location>
        <begin position="145"/>
        <end position="165"/>
    </location>
</feature>
<accession>A0A4Q1CNX3</accession>
<evidence type="ECO:0000313" key="2">
    <source>
        <dbReference type="EMBL" id="RXK62838.1"/>
    </source>
</evidence>
<dbReference type="EMBL" id="SDHW01000001">
    <property type="protein sequence ID" value="RXK62838.1"/>
    <property type="molecule type" value="Genomic_DNA"/>
</dbReference>
<comment type="caution">
    <text evidence="2">The sequence shown here is derived from an EMBL/GenBank/DDBJ whole genome shotgun (WGS) entry which is preliminary data.</text>
</comment>
<sequence>MHLLRSASLVFLWAMILLLSLYFFFDNVIAYFYGYRSRLFGISLFQNQLWVVMHMVGGTFALLLGPFQFWPFIRKRFVQFHRTSGKVYMFGILLIGISAGRLSLISSCVPCRISLFLLTLFVVVSTWFAWRAIKAGNTKVHRQMMIRSYICVLAFVMVRFNDLFSLDFLFGKVADPLYSRVVQEYFWSFVPLIIAEIFIVWIPQTFPHGNRKSI</sequence>
<feature type="transmembrane region" description="Helical" evidence="1">
    <location>
        <begin position="113"/>
        <end position="133"/>
    </location>
</feature>
<gene>
    <name evidence="2" type="ORF">ESA94_07525</name>
</gene>
<keyword evidence="1" id="KW-0472">Membrane</keyword>
<dbReference type="Pfam" id="PF10067">
    <property type="entry name" value="DUF2306"/>
    <property type="match status" value="1"/>
</dbReference>
<feature type="transmembrane region" description="Helical" evidence="1">
    <location>
        <begin position="7"/>
        <end position="25"/>
    </location>
</feature>
<dbReference type="RefSeq" id="WP_129130208.1">
    <property type="nucleotide sequence ID" value="NZ_SDHW01000001.1"/>
</dbReference>
<keyword evidence="1" id="KW-1133">Transmembrane helix</keyword>
<feature type="transmembrane region" description="Helical" evidence="1">
    <location>
        <begin position="45"/>
        <end position="67"/>
    </location>
</feature>
<evidence type="ECO:0000256" key="1">
    <source>
        <dbReference type="SAM" id="Phobius"/>
    </source>
</evidence>
<dbReference type="Proteomes" id="UP000290204">
    <property type="component" value="Unassembled WGS sequence"/>
</dbReference>
<reference evidence="2 3" key="1">
    <citation type="submission" date="2019-01" db="EMBL/GenBank/DDBJ databases">
        <title>Lacibacter sp. strain TTM-7.</title>
        <authorList>
            <person name="Chen W.-M."/>
        </authorList>
    </citation>
    <scope>NUCLEOTIDE SEQUENCE [LARGE SCALE GENOMIC DNA]</scope>
    <source>
        <strain evidence="2 3">TTM-7</strain>
    </source>
</reference>
<organism evidence="2 3">
    <name type="scientific">Lacibacter luteus</name>
    <dbReference type="NCBI Taxonomy" id="2508719"/>
    <lineage>
        <taxon>Bacteria</taxon>
        <taxon>Pseudomonadati</taxon>
        <taxon>Bacteroidota</taxon>
        <taxon>Chitinophagia</taxon>
        <taxon>Chitinophagales</taxon>
        <taxon>Chitinophagaceae</taxon>
        <taxon>Lacibacter</taxon>
    </lineage>
</organism>
<protein>
    <submittedName>
        <fullName evidence="2">DUF2306 domain-containing protein</fullName>
    </submittedName>
</protein>
<keyword evidence="3" id="KW-1185">Reference proteome</keyword>
<name>A0A4Q1CNX3_9BACT</name>
<dbReference type="InterPro" id="IPR018750">
    <property type="entry name" value="DUF2306_membrane"/>
</dbReference>
<feature type="transmembrane region" description="Helical" evidence="1">
    <location>
        <begin position="87"/>
        <end position="107"/>
    </location>
</feature>
<evidence type="ECO:0000313" key="3">
    <source>
        <dbReference type="Proteomes" id="UP000290204"/>
    </source>
</evidence>
<feature type="transmembrane region" description="Helical" evidence="1">
    <location>
        <begin position="185"/>
        <end position="202"/>
    </location>
</feature>